<name>A0A329QLP6_9ACTN</name>
<keyword evidence="3" id="KW-1185">Reference proteome</keyword>
<dbReference type="PROSITE" id="PS50943">
    <property type="entry name" value="HTH_CROC1"/>
    <property type="match status" value="1"/>
</dbReference>
<sequence>MNQSESPRLATLAERLDYLFATVRPRGRGEYTYREVAQAINDSPDDVTISASYLWQLRKGGKVNPSVRHLEALARFFGVPTRWLLGDDDADEVTSQLELLAAMRDADVREIALRASGLSDAALQMVKNVVENTRKMEGLPDDD</sequence>
<reference evidence="2 3" key="1">
    <citation type="submission" date="2018-06" db="EMBL/GenBank/DDBJ databases">
        <title>Phytoactinopolyspora halophila sp. nov., a novel halophilic actinomycete isolated from a saline soil in China.</title>
        <authorList>
            <person name="Tang S.-K."/>
        </authorList>
    </citation>
    <scope>NUCLEOTIDE SEQUENCE [LARGE SCALE GENOMIC DNA]</scope>
    <source>
        <strain evidence="2 3">YIM 96934</strain>
    </source>
</reference>
<dbReference type="SUPFAM" id="SSF47413">
    <property type="entry name" value="lambda repressor-like DNA-binding domains"/>
    <property type="match status" value="1"/>
</dbReference>
<dbReference type="RefSeq" id="WP_112258775.1">
    <property type="nucleotide sequence ID" value="NZ_QMIG01000013.1"/>
</dbReference>
<comment type="caution">
    <text evidence="2">The sequence shown here is derived from an EMBL/GenBank/DDBJ whole genome shotgun (WGS) entry which is preliminary data.</text>
</comment>
<dbReference type="OrthoDB" id="2679623at2"/>
<accession>A0A329QLP6</accession>
<dbReference type="Gene3D" id="1.10.260.40">
    <property type="entry name" value="lambda repressor-like DNA-binding domains"/>
    <property type="match status" value="1"/>
</dbReference>
<dbReference type="InterPro" id="IPR001387">
    <property type="entry name" value="Cro/C1-type_HTH"/>
</dbReference>
<dbReference type="GO" id="GO:0003677">
    <property type="term" value="F:DNA binding"/>
    <property type="evidence" value="ECO:0007669"/>
    <property type="project" value="InterPro"/>
</dbReference>
<evidence type="ECO:0000313" key="3">
    <source>
        <dbReference type="Proteomes" id="UP000250462"/>
    </source>
</evidence>
<organism evidence="2 3">
    <name type="scientific">Phytoactinopolyspora halophila</name>
    <dbReference type="NCBI Taxonomy" id="1981511"/>
    <lineage>
        <taxon>Bacteria</taxon>
        <taxon>Bacillati</taxon>
        <taxon>Actinomycetota</taxon>
        <taxon>Actinomycetes</taxon>
        <taxon>Jiangellales</taxon>
        <taxon>Jiangellaceae</taxon>
        <taxon>Phytoactinopolyspora</taxon>
    </lineage>
</organism>
<evidence type="ECO:0000313" key="2">
    <source>
        <dbReference type="EMBL" id="RAW13264.1"/>
    </source>
</evidence>
<dbReference type="InterPro" id="IPR010982">
    <property type="entry name" value="Lambda_DNA-bd_dom_sf"/>
</dbReference>
<dbReference type="CDD" id="cd00093">
    <property type="entry name" value="HTH_XRE"/>
    <property type="match status" value="1"/>
</dbReference>
<dbReference type="Proteomes" id="UP000250462">
    <property type="component" value="Unassembled WGS sequence"/>
</dbReference>
<gene>
    <name evidence="2" type="ORF">DPM12_13120</name>
</gene>
<feature type="domain" description="HTH cro/C1-type" evidence="1">
    <location>
        <begin position="49"/>
        <end position="84"/>
    </location>
</feature>
<proteinExistence type="predicted"/>
<dbReference type="EMBL" id="QMIG01000013">
    <property type="protein sequence ID" value="RAW13264.1"/>
    <property type="molecule type" value="Genomic_DNA"/>
</dbReference>
<dbReference type="AlphaFoldDB" id="A0A329QLP6"/>
<evidence type="ECO:0000259" key="1">
    <source>
        <dbReference type="PROSITE" id="PS50943"/>
    </source>
</evidence>
<dbReference type="Pfam" id="PF01381">
    <property type="entry name" value="HTH_3"/>
    <property type="match status" value="1"/>
</dbReference>
<protein>
    <submittedName>
        <fullName evidence="2">XRE family transcriptional regulator</fullName>
    </submittedName>
</protein>